<dbReference type="SUPFAM" id="SSF50998">
    <property type="entry name" value="Quinoprotein alcohol dehydrogenase-like"/>
    <property type="match status" value="1"/>
</dbReference>
<evidence type="ECO:0000313" key="3">
    <source>
        <dbReference type="EMBL" id="WIV54403.1"/>
    </source>
</evidence>
<keyword evidence="1" id="KW-0732">Signal</keyword>
<evidence type="ECO:0000256" key="1">
    <source>
        <dbReference type="SAM" id="SignalP"/>
    </source>
</evidence>
<evidence type="ECO:0000259" key="2">
    <source>
        <dbReference type="Pfam" id="PF13360"/>
    </source>
</evidence>
<reference evidence="3 4" key="1">
    <citation type="submission" date="2023-06" db="EMBL/GenBank/DDBJ databases">
        <authorList>
            <person name="Oyuntsetseg B."/>
            <person name="Kim S.B."/>
        </authorList>
    </citation>
    <scope>NUCLEOTIDE SEQUENCE [LARGE SCALE GENOMIC DNA]</scope>
    <source>
        <strain evidence="3 4">2-2</strain>
    </source>
</reference>
<feature type="domain" description="Pyrrolo-quinoline quinone repeat" evidence="2">
    <location>
        <begin position="57"/>
        <end position="109"/>
    </location>
</feature>
<dbReference type="InterPro" id="IPR002372">
    <property type="entry name" value="PQQ_rpt_dom"/>
</dbReference>
<dbReference type="InterPro" id="IPR011047">
    <property type="entry name" value="Quinoprotein_ADH-like_sf"/>
</dbReference>
<dbReference type="SMART" id="SM00564">
    <property type="entry name" value="PQQ"/>
    <property type="match status" value="4"/>
</dbReference>
<dbReference type="Gene3D" id="2.130.10.10">
    <property type="entry name" value="YVTN repeat-like/Quinoprotein amine dehydrogenase"/>
    <property type="match status" value="1"/>
</dbReference>
<dbReference type="InterPro" id="IPR018391">
    <property type="entry name" value="PQQ_b-propeller_rpt"/>
</dbReference>
<dbReference type="InterPro" id="IPR015943">
    <property type="entry name" value="WD40/YVTN_repeat-like_dom_sf"/>
</dbReference>
<evidence type="ECO:0000313" key="4">
    <source>
        <dbReference type="Proteomes" id="UP001227101"/>
    </source>
</evidence>
<feature type="domain" description="Pyrrolo-quinoline quinone repeat" evidence="2">
    <location>
        <begin position="125"/>
        <end position="289"/>
    </location>
</feature>
<sequence>MASVFRTGVTVLFSAVFLAACTTSPAPRAAPGTAAWAPWPSALHDARHSGASTSDGPTTGRVRWHRKLEGAVTPGPVVGADGTIYAASNGGVLHALDPADGRDRWTYDSGTTDGGDLSISPLLLPGGTVLFPAGAQLVALSPTGRKLWTAKLPGRATSPVTATGDRVYVGDVTGTVTAKGRLYTTADNALVAIDDKGSSSAIAWRADPHDDLVEVSAGLAPDGTALLGTNGHDEGAYRLAYVADHSGTVHVFDVGAGRETGTFGRVGAQIWSSTVVDRAYRLYFGGQNGHAYGFGADGTRLFDVDLGGPVDSYPALTADGALVIGSRDGLLTTIG</sequence>
<dbReference type="Proteomes" id="UP001227101">
    <property type="component" value="Chromosome"/>
</dbReference>
<keyword evidence="4" id="KW-1185">Reference proteome</keyword>
<organism evidence="3 4">
    <name type="scientific">Amycolatopsis nalaikhensis</name>
    <dbReference type="NCBI Taxonomy" id="715472"/>
    <lineage>
        <taxon>Bacteria</taxon>
        <taxon>Bacillati</taxon>
        <taxon>Actinomycetota</taxon>
        <taxon>Actinomycetes</taxon>
        <taxon>Pseudonocardiales</taxon>
        <taxon>Pseudonocardiaceae</taxon>
        <taxon>Amycolatopsis</taxon>
    </lineage>
</organism>
<feature type="chain" id="PRO_5046016173" evidence="1">
    <location>
        <begin position="30"/>
        <end position="335"/>
    </location>
</feature>
<dbReference type="PANTHER" id="PTHR34512">
    <property type="entry name" value="CELL SURFACE PROTEIN"/>
    <property type="match status" value="1"/>
</dbReference>
<dbReference type="PROSITE" id="PS51257">
    <property type="entry name" value="PROKAR_LIPOPROTEIN"/>
    <property type="match status" value="1"/>
</dbReference>
<dbReference type="RefSeq" id="WP_285451032.1">
    <property type="nucleotide sequence ID" value="NZ_CP127173.1"/>
</dbReference>
<accession>A0ABY8XFL0</accession>
<gene>
    <name evidence="3" type="ORF">QP939_36915</name>
</gene>
<proteinExistence type="predicted"/>
<feature type="signal peptide" evidence="1">
    <location>
        <begin position="1"/>
        <end position="29"/>
    </location>
</feature>
<dbReference type="Pfam" id="PF13360">
    <property type="entry name" value="PQQ_2"/>
    <property type="match status" value="2"/>
</dbReference>
<dbReference type="PANTHER" id="PTHR34512:SF30">
    <property type="entry name" value="OUTER MEMBRANE PROTEIN ASSEMBLY FACTOR BAMB"/>
    <property type="match status" value="1"/>
</dbReference>
<dbReference type="Gene3D" id="2.40.128.630">
    <property type="match status" value="1"/>
</dbReference>
<name>A0ABY8XFL0_9PSEU</name>
<protein>
    <submittedName>
        <fullName evidence="3">PQQ-binding-like beta-propeller repeat protein</fullName>
    </submittedName>
</protein>
<dbReference type="EMBL" id="CP127173">
    <property type="protein sequence ID" value="WIV54403.1"/>
    <property type="molecule type" value="Genomic_DNA"/>
</dbReference>